<proteinExistence type="predicted"/>
<dbReference type="InterPro" id="IPR036691">
    <property type="entry name" value="Endo/exonu/phosph_ase_sf"/>
</dbReference>
<evidence type="ECO:0000313" key="2">
    <source>
        <dbReference type="Proteomes" id="UP000324222"/>
    </source>
</evidence>
<reference evidence="1 2" key="1">
    <citation type="submission" date="2019-05" db="EMBL/GenBank/DDBJ databases">
        <title>Another draft genome of Portunus trituberculatus and its Hox gene families provides insights of decapod evolution.</title>
        <authorList>
            <person name="Jeong J.-H."/>
            <person name="Song I."/>
            <person name="Kim S."/>
            <person name="Choi T."/>
            <person name="Kim D."/>
            <person name="Ryu S."/>
            <person name="Kim W."/>
        </authorList>
    </citation>
    <scope>NUCLEOTIDE SEQUENCE [LARGE SCALE GENOMIC DNA]</scope>
    <source>
        <tissue evidence="1">Muscle</tissue>
    </source>
</reference>
<keyword evidence="2" id="KW-1185">Reference proteome</keyword>
<comment type="caution">
    <text evidence="1">The sequence shown here is derived from an EMBL/GenBank/DDBJ whole genome shotgun (WGS) entry which is preliminary data.</text>
</comment>
<dbReference type="Proteomes" id="UP000324222">
    <property type="component" value="Unassembled WGS sequence"/>
</dbReference>
<dbReference type="Gene3D" id="3.60.10.10">
    <property type="entry name" value="Endonuclease/exonuclease/phosphatase"/>
    <property type="match status" value="1"/>
</dbReference>
<evidence type="ECO:0008006" key="3">
    <source>
        <dbReference type="Google" id="ProtNLM"/>
    </source>
</evidence>
<organism evidence="1 2">
    <name type="scientific">Portunus trituberculatus</name>
    <name type="common">Swimming crab</name>
    <name type="synonym">Neptunus trituberculatus</name>
    <dbReference type="NCBI Taxonomy" id="210409"/>
    <lineage>
        <taxon>Eukaryota</taxon>
        <taxon>Metazoa</taxon>
        <taxon>Ecdysozoa</taxon>
        <taxon>Arthropoda</taxon>
        <taxon>Crustacea</taxon>
        <taxon>Multicrustacea</taxon>
        <taxon>Malacostraca</taxon>
        <taxon>Eumalacostraca</taxon>
        <taxon>Eucarida</taxon>
        <taxon>Decapoda</taxon>
        <taxon>Pleocyemata</taxon>
        <taxon>Brachyura</taxon>
        <taxon>Eubrachyura</taxon>
        <taxon>Portunoidea</taxon>
        <taxon>Portunidae</taxon>
        <taxon>Portuninae</taxon>
        <taxon>Portunus</taxon>
    </lineage>
</organism>
<accession>A0A5B7GES1</accession>
<name>A0A5B7GES1_PORTR</name>
<gene>
    <name evidence="1" type="ORF">E2C01_049792</name>
</gene>
<dbReference type="EMBL" id="VSRR010013489">
    <property type="protein sequence ID" value="MPC55847.1"/>
    <property type="molecule type" value="Genomic_DNA"/>
</dbReference>
<protein>
    <recommendedName>
        <fullName evidence="3">Endonuclease/exonuclease/phosphatase domain-containing protein</fullName>
    </recommendedName>
</protein>
<dbReference type="SUPFAM" id="SSF56219">
    <property type="entry name" value="DNase I-like"/>
    <property type="match status" value="1"/>
</dbReference>
<sequence>MNLGPNIDTTINKIACTTNGRKLNSASYTLFKGDLDGLVRDLTPPFFVLGNFNGRHSWWDEGGSNPRGVSIASFIEDEGLEEVFNKVRRIAKKYSAPSPPVLSAGRTVADPVTNLFAE</sequence>
<dbReference type="AlphaFoldDB" id="A0A5B7GES1"/>
<evidence type="ECO:0000313" key="1">
    <source>
        <dbReference type="EMBL" id="MPC55847.1"/>
    </source>
</evidence>